<dbReference type="AlphaFoldDB" id="A0A7C3PFA0"/>
<evidence type="ECO:0000313" key="2">
    <source>
        <dbReference type="EMBL" id="HFM98395.1"/>
    </source>
</evidence>
<dbReference type="NCBIfam" id="TIGR03792">
    <property type="entry name" value="TIGR03792 family protein"/>
    <property type="match status" value="1"/>
</dbReference>
<accession>A0A7C3PFA0</accession>
<organism evidence="2">
    <name type="scientific">Oscillatoriales cyanobacterium SpSt-418</name>
    <dbReference type="NCBI Taxonomy" id="2282169"/>
    <lineage>
        <taxon>Bacteria</taxon>
        <taxon>Bacillati</taxon>
        <taxon>Cyanobacteriota</taxon>
        <taxon>Cyanophyceae</taxon>
        <taxon>Oscillatoriophycideae</taxon>
        <taxon>Oscillatoriales</taxon>
    </lineage>
</organism>
<dbReference type="EMBL" id="DSRU01000167">
    <property type="protein sequence ID" value="HFM98395.1"/>
    <property type="molecule type" value="Genomic_DNA"/>
</dbReference>
<sequence>MVIEWLKFKVDPNLREKFIQLDEEIWTTALASYPGYLGKEVWLDPSELDAIAFVIRWATRENWKSIPQAALDKVEASFAKAMGQGNYKLVEAKEYQIRKFLRKEE</sequence>
<dbReference type="InterPro" id="IPR022512">
    <property type="entry name" value="CHP03792"/>
</dbReference>
<proteinExistence type="predicted"/>
<reference evidence="2" key="1">
    <citation type="journal article" date="2020" name="mSystems">
        <title>Genome- and Community-Level Interaction Insights into Carbon Utilization and Element Cycling Functions of Hydrothermarchaeota in Hydrothermal Sediment.</title>
        <authorList>
            <person name="Zhou Z."/>
            <person name="Liu Y."/>
            <person name="Xu W."/>
            <person name="Pan J."/>
            <person name="Luo Z.H."/>
            <person name="Li M."/>
        </authorList>
    </citation>
    <scope>NUCLEOTIDE SEQUENCE [LARGE SCALE GENOMIC DNA]</scope>
    <source>
        <strain evidence="2">SpSt-418</strain>
    </source>
</reference>
<feature type="domain" description="ABM" evidence="1">
    <location>
        <begin position="1"/>
        <end position="64"/>
    </location>
</feature>
<dbReference type="InterPro" id="IPR007138">
    <property type="entry name" value="ABM_dom"/>
</dbReference>
<dbReference type="SUPFAM" id="SSF54909">
    <property type="entry name" value="Dimeric alpha+beta barrel"/>
    <property type="match status" value="1"/>
</dbReference>
<dbReference type="InterPro" id="IPR011008">
    <property type="entry name" value="Dimeric_a/b-barrel"/>
</dbReference>
<comment type="caution">
    <text evidence="2">The sequence shown here is derived from an EMBL/GenBank/DDBJ whole genome shotgun (WGS) entry which is preliminary data.</text>
</comment>
<evidence type="ECO:0000259" key="1">
    <source>
        <dbReference type="Pfam" id="PF03992"/>
    </source>
</evidence>
<protein>
    <submittedName>
        <fullName evidence="2">TIGR03792 family protein</fullName>
    </submittedName>
</protein>
<name>A0A7C3PFA0_9CYAN</name>
<gene>
    <name evidence="2" type="ORF">ENR64_11685</name>
</gene>
<dbReference type="Pfam" id="PF03992">
    <property type="entry name" value="ABM"/>
    <property type="match status" value="1"/>
</dbReference>